<proteinExistence type="predicted"/>
<dbReference type="GeneID" id="72189272"/>
<evidence type="ECO:0000256" key="1">
    <source>
        <dbReference type="SAM" id="MobiDB-lite"/>
    </source>
</evidence>
<evidence type="ECO:0000313" key="2">
    <source>
        <dbReference type="EMBL" id="UPW01542.1"/>
    </source>
</evidence>
<gene>
    <name evidence="2" type="ORF">M0R88_05415</name>
</gene>
<dbReference type="InterPro" id="IPR006311">
    <property type="entry name" value="TAT_signal"/>
</dbReference>
<dbReference type="EMBL" id="CP096658">
    <property type="protein sequence ID" value="UPW01542.1"/>
    <property type="molecule type" value="Genomic_DNA"/>
</dbReference>
<feature type="region of interest" description="Disordered" evidence="1">
    <location>
        <begin position="33"/>
        <end position="60"/>
    </location>
</feature>
<sequence length="108" mass="11042">MSPDNDSTSKRRMLKSIGATGLALGASGVVAASGADADPTEVPADRSEAPTQSDGVSPEGGWEYKCEDFACCSGSDCQEYRRYCADGSCSGWEKSGCCAGDCGSFSCA</sequence>
<accession>A0A8U0IMA5</accession>
<reference evidence="2" key="1">
    <citation type="submission" date="2022-04" db="EMBL/GenBank/DDBJ databases">
        <title>Diverse halophilic archaea isolated from saline environments.</title>
        <authorList>
            <person name="Cui H.-L."/>
        </authorList>
    </citation>
    <scope>NUCLEOTIDE SEQUENCE</scope>
    <source>
        <strain evidence="2">XZYJT40</strain>
    </source>
</reference>
<protein>
    <submittedName>
        <fullName evidence="2">Uncharacterized protein</fullName>
    </submittedName>
</protein>
<dbReference type="RefSeq" id="WP_248655941.1">
    <property type="nucleotide sequence ID" value="NZ_CP096658.1"/>
</dbReference>
<name>A0A8U0IMA5_9EURY</name>
<dbReference type="Proteomes" id="UP000830434">
    <property type="component" value="Chromosome"/>
</dbReference>
<dbReference type="KEGG" id="haxz:M0R88_05415"/>
<dbReference type="AlphaFoldDB" id="A0A8U0IMA5"/>
<keyword evidence="3" id="KW-1185">Reference proteome</keyword>
<evidence type="ECO:0000313" key="3">
    <source>
        <dbReference type="Proteomes" id="UP000830434"/>
    </source>
</evidence>
<dbReference type="PROSITE" id="PS51318">
    <property type="entry name" value="TAT"/>
    <property type="match status" value="1"/>
</dbReference>
<organism evidence="2 3">
    <name type="scientific">Halorussus gelatinilyticus</name>
    <dbReference type="NCBI Taxonomy" id="2937524"/>
    <lineage>
        <taxon>Archaea</taxon>
        <taxon>Methanobacteriati</taxon>
        <taxon>Methanobacteriota</taxon>
        <taxon>Stenosarchaea group</taxon>
        <taxon>Halobacteria</taxon>
        <taxon>Halobacteriales</taxon>
        <taxon>Haladaptataceae</taxon>
        <taxon>Halorussus</taxon>
    </lineage>
</organism>